<dbReference type="Proteomes" id="UP000184063">
    <property type="component" value="Unassembled WGS sequence"/>
</dbReference>
<dbReference type="EMBL" id="KV878241">
    <property type="protein sequence ID" value="OJZ86628.1"/>
    <property type="molecule type" value="Genomic_DNA"/>
</dbReference>
<evidence type="ECO:0000313" key="3">
    <source>
        <dbReference type="Proteomes" id="UP000184063"/>
    </source>
</evidence>
<feature type="region of interest" description="Disordered" evidence="1">
    <location>
        <begin position="1"/>
        <end position="20"/>
    </location>
</feature>
<sequence length="60" mass="6612">VSTNFPSSRPASLESESLELQTRTVYHPSCQPHSYHTAAQAMATTGHPGADTINQRTQWE</sequence>
<feature type="non-terminal residue" evidence="2">
    <location>
        <position position="60"/>
    </location>
</feature>
<evidence type="ECO:0000256" key="1">
    <source>
        <dbReference type="SAM" id="MobiDB-lite"/>
    </source>
</evidence>
<protein>
    <submittedName>
        <fullName evidence="2">Uncharacterized protein</fullName>
    </submittedName>
</protein>
<organism evidence="2 3">
    <name type="scientific">Aspergillus luchuensis (strain CBS 106.47)</name>
    <dbReference type="NCBI Taxonomy" id="1137211"/>
    <lineage>
        <taxon>Eukaryota</taxon>
        <taxon>Fungi</taxon>
        <taxon>Dikarya</taxon>
        <taxon>Ascomycota</taxon>
        <taxon>Pezizomycotina</taxon>
        <taxon>Eurotiomycetes</taxon>
        <taxon>Eurotiomycetidae</taxon>
        <taxon>Eurotiales</taxon>
        <taxon>Aspergillaceae</taxon>
        <taxon>Aspergillus</taxon>
        <taxon>Aspergillus subgen. Circumdati</taxon>
    </lineage>
</organism>
<dbReference type="AlphaFoldDB" id="A0A1M3TIL5"/>
<reference evidence="3" key="1">
    <citation type="journal article" date="2017" name="Genome Biol.">
        <title>Comparative genomics reveals high biological diversity and specific adaptations in the industrially and medically important fungal genus Aspergillus.</title>
        <authorList>
            <person name="de Vries R.P."/>
            <person name="Riley R."/>
            <person name="Wiebenga A."/>
            <person name="Aguilar-Osorio G."/>
            <person name="Amillis S."/>
            <person name="Uchima C.A."/>
            <person name="Anderluh G."/>
            <person name="Asadollahi M."/>
            <person name="Askin M."/>
            <person name="Barry K."/>
            <person name="Battaglia E."/>
            <person name="Bayram O."/>
            <person name="Benocci T."/>
            <person name="Braus-Stromeyer S.A."/>
            <person name="Caldana C."/>
            <person name="Canovas D."/>
            <person name="Cerqueira G.C."/>
            <person name="Chen F."/>
            <person name="Chen W."/>
            <person name="Choi C."/>
            <person name="Clum A."/>
            <person name="Dos Santos R.A."/>
            <person name="Damasio A.R."/>
            <person name="Diallinas G."/>
            <person name="Emri T."/>
            <person name="Fekete E."/>
            <person name="Flipphi M."/>
            <person name="Freyberg S."/>
            <person name="Gallo A."/>
            <person name="Gournas C."/>
            <person name="Habgood R."/>
            <person name="Hainaut M."/>
            <person name="Harispe M.L."/>
            <person name="Henrissat B."/>
            <person name="Hilden K.S."/>
            <person name="Hope R."/>
            <person name="Hossain A."/>
            <person name="Karabika E."/>
            <person name="Karaffa L."/>
            <person name="Karanyi Z."/>
            <person name="Krasevec N."/>
            <person name="Kuo A."/>
            <person name="Kusch H."/>
            <person name="LaButti K."/>
            <person name="Lagendijk E.L."/>
            <person name="Lapidus A."/>
            <person name="Levasseur A."/>
            <person name="Lindquist E."/>
            <person name="Lipzen A."/>
            <person name="Logrieco A.F."/>
            <person name="MacCabe A."/>
            <person name="Maekelae M.R."/>
            <person name="Malavazi I."/>
            <person name="Melin P."/>
            <person name="Meyer V."/>
            <person name="Mielnichuk N."/>
            <person name="Miskei M."/>
            <person name="Molnar A.P."/>
            <person name="Mule G."/>
            <person name="Ngan C.Y."/>
            <person name="Orejas M."/>
            <person name="Orosz E."/>
            <person name="Ouedraogo J.P."/>
            <person name="Overkamp K.M."/>
            <person name="Park H.-S."/>
            <person name="Perrone G."/>
            <person name="Piumi F."/>
            <person name="Punt P.J."/>
            <person name="Ram A.F."/>
            <person name="Ramon A."/>
            <person name="Rauscher S."/>
            <person name="Record E."/>
            <person name="Riano-Pachon D.M."/>
            <person name="Robert V."/>
            <person name="Roehrig J."/>
            <person name="Ruller R."/>
            <person name="Salamov A."/>
            <person name="Salih N.S."/>
            <person name="Samson R.A."/>
            <person name="Sandor E."/>
            <person name="Sanguinetti M."/>
            <person name="Schuetze T."/>
            <person name="Sepcic K."/>
            <person name="Shelest E."/>
            <person name="Sherlock G."/>
            <person name="Sophianopoulou V."/>
            <person name="Squina F.M."/>
            <person name="Sun H."/>
            <person name="Susca A."/>
            <person name="Todd R.B."/>
            <person name="Tsang A."/>
            <person name="Unkles S.E."/>
            <person name="van de Wiele N."/>
            <person name="van Rossen-Uffink D."/>
            <person name="Oliveira J.V."/>
            <person name="Vesth T.C."/>
            <person name="Visser J."/>
            <person name="Yu J.-H."/>
            <person name="Zhou M."/>
            <person name="Andersen M.R."/>
            <person name="Archer D.B."/>
            <person name="Baker S.E."/>
            <person name="Benoit I."/>
            <person name="Brakhage A.A."/>
            <person name="Braus G.H."/>
            <person name="Fischer R."/>
            <person name="Frisvad J.C."/>
            <person name="Goldman G.H."/>
            <person name="Houbraken J."/>
            <person name="Oakley B."/>
            <person name="Pocsi I."/>
            <person name="Scazzocchio C."/>
            <person name="Seiboth B."/>
            <person name="vanKuyk P.A."/>
            <person name="Wortman J."/>
            <person name="Dyer P.S."/>
            <person name="Grigoriev I.V."/>
        </authorList>
    </citation>
    <scope>NUCLEOTIDE SEQUENCE [LARGE SCALE GENOMIC DNA]</scope>
    <source>
        <strain evidence="3">CBS 106.47</strain>
    </source>
</reference>
<dbReference type="VEuPathDB" id="FungiDB:ASPFODRAFT_113029"/>
<accession>A0A1M3TIL5</accession>
<proteinExistence type="predicted"/>
<feature type="non-terminal residue" evidence="2">
    <location>
        <position position="1"/>
    </location>
</feature>
<gene>
    <name evidence="2" type="ORF">ASPFODRAFT_113029</name>
</gene>
<evidence type="ECO:0000313" key="2">
    <source>
        <dbReference type="EMBL" id="OJZ86628.1"/>
    </source>
</evidence>
<name>A0A1M3TIL5_ASPLC</name>